<dbReference type="Proteomes" id="UP001151760">
    <property type="component" value="Unassembled WGS sequence"/>
</dbReference>
<proteinExistence type="predicted"/>
<reference evidence="2" key="1">
    <citation type="journal article" date="2022" name="Int. J. Mol. Sci.">
        <title>Draft Genome of Tanacetum Coccineum: Genomic Comparison of Closely Related Tanacetum-Family Plants.</title>
        <authorList>
            <person name="Yamashiro T."/>
            <person name="Shiraishi A."/>
            <person name="Nakayama K."/>
            <person name="Satake H."/>
        </authorList>
    </citation>
    <scope>NUCLEOTIDE SEQUENCE</scope>
</reference>
<comment type="caution">
    <text evidence="2">The sequence shown here is derived from an EMBL/GenBank/DDBJ whole genome shotgun (WGS) entry which is preliminary data.</text>
</comment>
<name>A0ABQ5DU47_9ASTR</name>
<evidence type="ECO:0000313" key="2">
    <source>
        <dbReference type="EMBL" id="GJT41806.1"/>
    </source>
</evidence>
<sequence>MLPNWKANSERLKRIGTYIRIVTTELSRQKTASQISYKVSRYLVGSGKLQSAAAGQAAIIRMQSPPFIFFISIVLVPVLMSQWVEKNGLVTRILEHLHPDNIDTARNEIFQFLELRGKKEAESIVPRYDSTLDVALSRTIWTILVKYAECLSRSKNIEDVREVLLVIEKIDPWLMALDSDMVGRTELVIHLLEPTSYDPTMLQVESYSLSTSPI</sequence>
<gene>
    <name evidence="2" type="ORF">Tco_0941671</name>
</gene>
<accession>A0ABQ5DU47</accession>
<dbReference type="EMBL" id="BQNB010015591">
    <property type="protein sequence ID" value="GJT41806.1"/>
    <property type="molecule type" value="Genomic_DNA"/>
</dbReference>
<evidence type="ECO:0000256" key="1">
    <source>
        <dbReference type="SAM" id="Phobius"/>
    </source>
</evidence>
<evidence type="ECO:0000313" key="3">
    <source>
        <dbReference type="Proteomes" id="UP001151760"/>
    </source>
</evidence>
<protein>
    <submittedName>
        <fullName evidence="2">Uncharacterized protein</fullName>
    </submittedName>
</protein>
<keyword evidence="1" id="KW-1133">Transmembrane helix</keyword>
<keyword evidence="1" id="KW-0812">Transmembrane</keyword>
<feature type="transmembrane region" description="Helical" evidence="1">
    <location>
        <begin position="67"/>
        <end position="84"/>
    </location>
</feature>
<reference evidence="2" key="2">
    <citation type="submission" date="2022-01" db="EMBL/GenBank/DDBJ databases">
        <authorList>
            <person name="Yamashiro T."/>
            <person name="Shiraishi A."/>
            <person name="Satake H."/>
            <person name="Nakayama K."/>
        </authorList>
    </citation>
    <scope>NUCLEOTIDE SEQUENCE</scope>
</reference>
<keyword evidence="1" id="KW-0472">Membrane</keyword>
<organism evidence="2 3">
    <name type="scientific">Tanacetum coccineum</name>
    <dbReference type="NCBI Taxonomy" id="301880"/>
    <lineage>
        <taxon>Eukaryota</taxon>
        <taxon>Viridiplantae</taxon>
        <taxon>Streptophyta</taxon>
        <taxon>Embryophyta</taxon>
        <taxon>Tracheophyta</taxon>
        <taxon>Spermatophyta</taxon>
        <taxon>Magnoliopsida</taxon>
        <taxon>eudicotyledons</taxon>
        <taxon>Gunneridae</taxon>
        <taxon>Pentapetalae</taxon>
        <taxon>asterids</taxon>
        <taxon>campanulids</taxon>
        <taxon>Asterales</taxon>
        <taxon>Asteraceae</taxon>
        <taxon>Asteroideae</taxon>
        <taxon>Anthemideae</taxon>
        <taxon>Anthemidinae</taxon>
        <taxon>Tanacetum</taxon>
    </lineage>
</organism>
<keyword evidence="3" id="KW-1185">Reference proteome</keyword>